<proteinExistence type="predicted"/>
<dbReference type="AlphaFoldDB" id="A0A0F9R8E0"/>
<organism evidence="1">
    <name type="scientific">marine sediment metagenome</name>
    <dbReference type="NCBI Taxonomy" id="412755"/>
    <lineage>
        <taxon>unclassified sequences</taxon>
        <taxon>metagenomes</taxon>
        <taxon>ecological metagenomes</taxon>
    </lineage>
</organism>
<dbReference type="EMBL" id="LAZR01003145">
    <property type="protein sequence ID" value="KKN21471.1"/>
    <property type="molecule type" value="Genomic_DNA"/>
</dbReference>
<reference evidence="1" key="1">
    <citation type="journal article" date="2015" name="Nature">
        <title>Complex archaea that bridge the gap between prokaryotes and eukaryotes.</title>
        <authorList>
            <person name="Spang A."/>
            <person name="Saw J.H."/>
            <person name="Jorgensen S.L."/>
            <person name="Zaremba-Niedzwiedzka K."/>
            <person name="Martijn J."/>
            <person name="Lind A.E."/>
            <person name="van Eijk R."/>
            <person name="Schleper C."/>
            <person name="Guy L."/>
            <person name="Ettema T.J."/>
        </authorList>
    </citation>
    <scope>NUCLEOTIDE SEQUENCE</scope>
</reference>
<sequence length="120" mass="14648">MDSRRKLELARKITINNYNDYIRDIILDKDRPVLKIIFHNEIYLYLRYNDYEEYSYSTIFSPNPDDQIRFDNYDDIWDVETRPHHFHTRGLKKVIDSPMKGEPEHDIPILLTFIIENNKK</sequence>
<gene>
    <name evidence="1" type="ORF">LCGC14_0924980</name>
</gene>
<dbReference type="InterPro" id="IPR045397">
    <property type="entry name" value="TumE-like"/>
</dbReference>
<name>A0A0F9R8E0_9ZZZZ</name>
<dbReference type="Pfam" id="PF20126">
    <property type="entry name" value="TumE"/>
    <property type="match status" value="1"/>
</dbReference>
<comment type="caution">
    <text evidence="1">The sequence shown here is derived from an EMBL/GenBank/DDBJ whole genome shotgun (WGS) entry which is preliminary data.</text>
</comment>
<accession>A0A0F9R8E0</accession>
<protein>
    <submittedName>
        <fullName evidence="1">Uncharacterized protein</fullName>
    </submittedName>
</protein>
<evidence type="ECO:0000313" key="1">
    <source>
        <dbReference type="EMBL" id="KKN21471.1"/>
    </source>
</evidence>